<dbReference type="OMA" id="QATHMSA"/>
<dbReference type="EMBL" id="KI912111">
    <property type="protein sequence ID" value="ETS83904.1"/>
    <property type="molecule type" value="Genomic_DNA"/>
</dbReference>
<evidence type="ECO:0000313" key="6">
    <source>
        <dbReference type="EMBL" id="ETS83904.1"/>
    </source>
</evidence>
<feature type="domain" description="Tyrosinase copper-binding" evidence="4">
    <location>
        <begin position="94"/>
        <end position="111"/>
    </location>
</feature>
<dbReference type="OrthoDB" id="6132182at2759"/>
<feature type="signal peptide" evidence="3">
    <location>
        <begin position="1"/>
        <end position="24"/>
    </location>
</feature>
<dbReference type="InterPro" id="IPR008922">
    <property type="entry name" value="Di-copper_centre_dom_sf"/>
</dbReference>
<evidence type="ECO:0000259" key="4">
    <source>
        <dbReference type="PROSITE" id="PS00497"/>
    </source>
</evidence>
<keyword evidence="3" id="KW-0732">Signal</keyword>
<dbReference type="PANTHER" id="PTHR11474">
    <property type="entry name" value="TYROSINASE FAMILY MEMBER"/>
    <property type="match status" value="1"/>
</dbReference>
<dbReference type="KEGG" id="pfy:PFICI_05780"/>
<evidence type="ECO:0000313" key="7">
    <source>
        <dbReference type="Proteomes" id="UP000030651"/>
    </source>
</evidence>
<proteinExistence type="predicted"/>
<dbReference type="RefSeq" id="XP_007832552.1">
    <property type="nucleotide sequence ID" value="XM_007834361.1"/>
</dbReference>
<dbReference type="PANTHER" id="PTHR11474:SF126">
    <property type="entry name" value="TYROSINASE-LIKE PROTEIN TYR-1-RELATED"/>
    <property type="match status" value="1"/>
</dbReference>
<dbReference type="eggNOG" id="ENOG502S31Y">
    <property type="taxonomic scope" value="Eukaryota"/>
</dbReference>
<name>W3XD13_PESFW</name>
<feature type="chain" id="PRO_5004834521" description="Tyrosinase copper-binding domain-containing protein" evidence="3">
    <location>
        <begin position="25"/>
        <end position="361"/>
    </location>
</feature>
<reference evidence="7" key="1">
    <citation type="journal article" date="2015" name="BMC Genomics">
        <title>Genomic and transcriptomic analysis of the endophytic fungus Pestalotiopsis fici reveals its lifestyle and high potential for synthesis of natural products.</title>
        <authorList>
            <person name="Wang X."/>
            <person name="Zhang X."/>
            <person name="Liu L."/>
            <person name="Xiang M."/>
            <person name="Wang W."/>
            <person name="Sun X."/>
            <person name="Che Y."/>
            <person name="Guo L."/>
            <person name="Liu G."/>
            <person name="Guo L."/>
            <person name="Wang C."/>
            <person name="Yin W.B."/>
            <person name="Stadler M."/>
            <person name="Zhang X."/>
            <person name="Liu X."/>
        </authorList>
    </citation>
    <scope>NUCLEOTIDE SEQUENCE [LARGE SCALE GENOMIC DNA]</scope>
    <source>
        <strain evidence="7">W106-1 / CGMCC3.15140</strain>
    </source>
</reference>
<dbReference type="GO" id="GO:0046872">
    <property type="term" value="F:metal ion binding"/>
    <property type="evidence" value="ECO:0007669"/>
    <property type="project" value="UniProtKB-KW"/>
</dbReference>
<dbReference type="AlphaFoldDB" id="W3XD13"/>
<dbReference type="InParanoid" id="W3XD13"/>
<dbReference type="InterPro" id="IPR002227">
    <property type="entry name" value="Tyrosinase_Cu-bd"/>
</dbReference>
<evidence type="ECO:0000256" key="2">
    <source>
        <dbReference type="ARBA" id="ARBA00023008"/>
    </source>
</evidence>
<evidence type="ECO:0000259" key="5">
    <source>
        <dbReference type="PROSITE" id="PS00498"/>
    </source>
</evidence>
<dbReference type="STRING" id="1229662.W3XD13"/>
<protein>
    <recommendedName>
        <fullName evidence="4 5">Tyrosinase copper-binding domain-containing protein</fullName>
    </recommendedName>
</protein>
<dbReference type="SUPFAM" id="SSF48056">
    <property type="entry name" value="Di-copper centre-containing domain"/>
    <property type="match status" value="1"/>
</dbReference>
<keyword evidence="7" id="KW-1185">Reference proteome</keyword>
<organism evidence="6 7">
    <name type="scientific">Pestalotiopsis fici (strain W106-1 / CGMCC3.15140)</name>
    <dbReference type="NCBI Taxonomy" id="1229662"/>
    <lineage>
        <taxon>Eukaryota</taxon>
        <taxon>Fungi</taxon>
        <taxon>Dikarya</taxon>
        <taxon>Ascomycota</taxon>
        <taxon>Pezizomycotina</taxon>
        <taxon>Sordariomycetes</taxon>
        <taxon>Xylariomycetidae</taxon>
        <taxon>Amphisphaeriales</taxon>
        <taxon>Sporocadaceae</taxon>
        <taxon>Pestalotiopsis</taxon>
    </lineage>
</organism>
<keyword evidence="1" id="KW-0479">Metal-binding</keyword>
<dbReference type="Proteomes" id="UP000030651">
    <property type="component" value="Unassembled WGS sequence"/>
</dbReference>
<feature type="domain" description="Tyrosinase copper-binding" evidence="5">
    <location>
        <begin position="277"/>
        <end position="288"/>
    </location>
</feature>
<dbReference type="InterPro" id="IPR050316">
    <property type="entry name" value="Tyrosinase/Hemocyanin"/>
</dbReference>
<dbReference type="PROSITE" id="PS00498">
    <property type="entry name" value="TYROSINASE_2"/>
    <property type="match status" value="1"/>
</dbReference>
<dbReference type="Pfam" id="PF00264">
    <property type="entry name" value="Tyrosinase"/>
    <property type="match status" value="1"/>
</dbReference>
<evidence type="ECO:0000256" key="3">
    <source>
        <dbReference type="SAM" id="SignalP"/>
    </source>
</evidence>
<keyword evidence="2" id="KW-0186">Copper</keyword>
<dbReference type="PROSITE" id="PS00497">
    <property type="entry name" value="TYROSINASE_1"/>
    <property type="match status" value="1"/>
</dbReference>
<accession>W3XD13</accession>
<dbReference type="Gene3D" id="1.10.1280.10">
    <property type="entry name" value="Di-copper center containing domain from catechol oxidase"/>
    <property type="match status" value="1"/>
</dbReference>
<dbReference type="GO" id="GO:0016491">
    <property type="term" value="F:oxidoreductase activity"/>
    <property type="evidence" value="ECO:0007669"/>
    <property type="project" value="InterPro"/>
</dbReference>
<dbReference type="HOGENOM" id="CLU_035914_2_0_1"/>
<gene>
    <name evidence="6" type="ORF">PFICI_05780</name>
</gene>
<evidence type="ECO:0000256" key="1">
    <source>
        <dbReference type="ARBA" id="ARBA00022723"/>
    </source>
</evidence>
<sequence length="361" mass="39721">MISKGLSTAAALLLLAKTAPAATAGSKVVARAVCTDPLVRKEWRYLSQDEQFDYLDAVKCMMSTPGRTSSLYSGVVSAYDDYQALHIAMTEHIHFNGPFLPWHRGFLAIWEADLRATCGYTGAQPYWDWTLDVVNEEGWAASPIFDNVYGFGGNGAYIEDVSNLTQTSAVDDLPGRTGGDCIVTGPFANLTVSMGPGNSTTSTPHCLRRDFTPWLATQTLNRTLANWQLDADEFAVYDRRVQALDLTLSGITTHGGGHFGVGGMVGEMSDMYSSPGDPLFWLHHGKLDQEWNKWQRLDWPNRLTDIGGPDAMWAYPYNFFGDIPYVNITLAYQLAYGELGATLNVGEVMDPEAGALCYTYE</sequence>
<dbReference type="GeneID" id="19270793"/>
<dbReference type="PRINTS" id="PR00092">
    <property type="entry name" value="TYROSINASE"/>
</dbReference>